<evidence type="ECO:0008006" key="3">
    <source>
        <dbReference type="Google" id="ProtNLM"/>
    </source>
</evidence>
<protein>
    <recommendedName>
        <fullName evidence="3">Phage gp6-like head-tail connector protein</fullName>
    </recommendedName>
</protein>
<sequence length="199" mass="21750">MMLIEETPVPLAALPVEAFKAHLRLGSGFAEDSLQDAVLESFLRAAIAAIEARTGKILIERNFSWSLNRWRDPMGQALPVAPVNAILELALINRADEEDIIDPELYRLEVDLQRPKLCPQGSILPTIPSGGTARIRFTAGYGGAFDDLPADLGQAVMLLSAHYYEYRNDTGLGDGCMPFGVTALTERYRTVRMFGGAPS</sequence>
<dbReference type="AlphaFoldDB" id="A0AAJ1X4I1"/>
<organism evidence="1 2">
    <name type="scientific">Rhodalgimonas zhirmunskyi</name>
    <dbReference type="NCBI Taxonomy" id="2964767"/>
    <lineage>
        <taxon>Bacteria</taxon>
        <taxon>Pseudomonadati</taxon>
        <taxon>Pseudomonadota</taxon>
        <taxon>Alphaproteobacteria</taxon>
        <taxon>Rhodobacterales</taxon>
        <taxon>Roseobacteraceae</taxon>
        <taxon>Rhodalgimonas</taxon>
    </lineage>
</organism>
<name>A0AAJ1X4I1_9RHOB</name>
<dbReference type="Proteomes" id="UP001227162">
    <property type="component" value="Unassembled WGS sequence"/>
</dbReference>
<evidence type="ECO:0000313" key="2">
    <source>
        <dbReference type="Proteomes" id="UP001227162"/>
    </source>
</evidence>
<dbReference type="NCBIfam" id="TIGR02215">
    <property type="entry name" value="phage_chp_gp8"/>
    <property type="match status" value="1"/>
</dbReference>
<dbReference type="InterPro" id="IPR011738">
    <property type="entry name" value="Phage_CHP"/>
</dbReference>
<proteinExistence type="predicted"/>
<dbReference type="RefSeq" id="WP_317624154.1">
    <property type="nucleotide sequence ID" value="NZ_JANFFA010000001.1"/>
</dbReference>
<accession>A0AAJ1X4I1</accession>
<dbReference type="EMBL" id="JANFFA010000001">
    <property type="protein sequence ID" value="MDQ2092529.1"/>
    <property type="molecule type" value="Genomic_DNA"/>
</dbReference>
<evidence type="ECO:0000313" key="1">
    <source>
        <dbReference type="EMBL" id="MDQ2092529.1"/>
    </source>
</evidence>
<reference evidence="1" key="1">
    <citation type="submission" date="2022-07" db="EMBL/GenBank/DDBJ databases">
        <authorList>
            <person name="Otstavnykh N."/>
            <person name="Isaeva M."/>
            <person name="Bystritskaya E."/>
        </authorList>
    </citation>
    <scope>NUCLEOTIDE SEQUENCE</scope>
    <source>
        <strain evidence="1">10Alg 79</strain>
    </source>
</reference>
<keyword evidence="2" id="KW-1185">Reference proteome</keyword>
<dbReference type="CDD" id="cd08054">
    <property type="entry name" value="gp6"/>
    <property type="match status" value="1"/>
</dbReference>
<gene>
    <name evidence="1" type="ORF">NOI20_00220</name>
</gene>
<comment type="caution">
    <text evidence="1">The sequence shown here is derived from an EMBL/GenBank/DDBJ whole genome shotgun (WGS) entry which is preliminary data.</text>
</comment>
<dbReference type="Gene3D" id="1.10.3230.30">
    <property type="entry name" value="Phage gp6-like head-tail connector protein"/>
    <property type="match status" value="1"/>
</dbReference>
<reference evidence="1" key="2">
    <citation type="submission" date="2023-04" db="EMBL/GenBank/DDBJ databases">
        <title>'Rhodoalgimonas zhirmunskyi' gen. nov., isolated from a red alga.</title>
        <authorList>
            <person name="Nedashkovskaya O.I."/>
            <person name="Otstavnykh N.Y."/>
            <person name="Bystritskaya E.P."/>
            <person name="Balabanova L.A."/>
            <person name="Isaeva M.P."/>
        </authorList>
    </citation>
    <scope>NUCLEOTIDE SEQUENCE</scope>
    <source>
        <strain evidence="1">10Alg 79</strain>
    </source>
</reference>